<reference evidence="2 3" key="1">
    <citation type="submission" date="2019-09" db="EMBL/GenBank/DDBJ databases">
        <title>Genome sequencing of strain KACC 21233.</title>
        <authorList>
            <person name="Heo J."/>
            <person name="Kim S.-J."/>
            <person name="Kim J.-S."/>
            <person name="Hong S.-B."/>
            <person name="Kwon S.-W."/>
        </authorList>
    </citation>
    <scope>NUCLEOTIDE SEQUENCE [LARGE SCALE GENOMIC DNA]</scope>
    <source>
        <strain evidence="2 3">KACC 21233</strain>
    </source>
</reference>
<dbReference type="AlphaFoldDB" id="A0A5C1YMD7"/>
<feature type="transmembrane region" description="Helical" evidence="1">
    <location>
        <begin position="24"/>
        <end position="44"/>
    </location>
</feature>
<protein>
    <submittedName>
        <fullName evidence="2">Uncharacterized protein</fullName>
    </submittedName>
</protein>
<keyword evidence="1" id="KW-0812">Transmembrane</keyword>
<dbReference type="Proteomes" id="UP000324536">
    <property type="component" value="Chromosome"/>
</dbReference>
<evidence type="ECO:0000256" key="1">
    <source>
        <dbReference type="SAM" id="Phobius"/>
    </source>
</evidence>
<gene>
    <name evidence="2" type="ORF">FLP30_04325</name>
</gene>
<keyword evidence="1" id="KW-1133">Transmembrane helix</keyword>
<keyword evidence="3" id="KW-1185">Reference proteome</keyword>
<dbReference type="KEGG" id="acek:FLP30_04325"/>
<evidence type="ECO:0000313" key="2">
    <source>
        <dbReference type="EMBL" id="QEO17063.1"/>
    </source>
</evidence>
<keyword evidence="1" id="KW-0472">Membrane</keyword>
<organism evidence="2 3">
    <name type="scientific">Acetobacter vaccinii</name>
    <dbReference type="NCBI Taxonomy" id="2592655"/>
    <lineage>
        <taxon>Bacteria</taxon>
        <taxon>Pseudomonadati</taxon>
        <taxon>Pseudomonadota</taxon>
        <taxon>Alphaproteobacteria</taxon>
        <taxon>Acetobacterales</taxon>
        <taxon>Acetobacteraceae</taxon>
        <taxon>Acetobacter</taxon>
    </lineage>
</organism>
<feature type="transmembrane region" description="Helical" evidence="1">
    <location>
        <begin position="50"/>
        <end position="70"/>
    </location>
</feature>
<dbReference type="RefSeq" id="WP_149278742.1">
    <property type="nucleotide sequence ID" value="NZ_CP043506.1"/>
</dbReference>
<proteinExistence type="predicted"/>
<name>A0A5C1YMD7_9PROT</name>
<dbReference type="OrthoDB" id="7278228at2"/>
<evidence type="ECO:0000313" key="3">
    <source>
        <dbReference type="Proteomes" id="UP000324536"/>
    </source>
</evidence>
<dbReference type="EMBL" id="CP043506">
    <property type="protein sequence ID" value="QEO17063.1"/>
    <property type="molecule type" value="Genomic_DNA"/>
</dbReference>
<accession>A0A5C1YMD7</accession>
<sequence length="83" mass="8532">MADLSSGPVGLSAPKPVARRTVAVWPWPIVLGVLTLTGLLSALLGQQGGWLVASWACLSFPLIVVGACLVRAWRGPSLKGGPS</sequence>